<dbReference type="AlphaFoldDB" id="A0A0B6ZRN4"/>
<evidence type="ECO:0000313" key="1">
    <source>
        <dbReference type="EMBL" id="CEK71248.1"/>
    </source>
</evidence>
<protein>
    <submittedName>
        <fullName evidence="1">Uncharacterized protein</fullName>
    </submittedName>
</protein>
<organism evidence="1">
    <name type="scientific">Arion vulgaris</name>
    <dbReference type="NCBI Taxonomy" id="1028688"/>
    <lineage>
        <taxon>Eukaryota</taxon>
        <taxon>Metazoa</taxon>
        <taxon>Spiralia</taxon>
        <taxon>Lophotrochozoa</taxon>
        <taxon>Mollusca</taxon>
        <taxon>Gastropoda</taxon>
        <taxon>Heterobranchia</taxon>
        <taxon>Euthyneura</taxon>
        <taxon>Panpulmonata</taxon>
        <taxon>Eupulmonata</taxon>
        <taxon>Stylommatophora</taxon>
        <taxon>Helicina</taxon>
        <taxon>Arionoidea</taxon>
        <taxon>Arionidae</taxon>
        <taxon>Arion</taxon>
    </lineage>
</organism>
<feature type="non-terminal residue" evidence="1">
    <location>
        <position position="61"/>
    </location>
</feature>
<dbReference type="EMBL" id="HACG01024383">
    <property type="protein sequence ID" value="CEK71248.1"/>
    <property type="molecule type" value="Transcribed_RNA"/>
</dbReference>
<name>A0A0B6ZRN4_9EUPU</name>
<sequence>MRLIGTHYVQSSRMCTCYTYNDPIRDVKQIMYMINLHGHTTCSHAHSVPVTPTKVSYLQSR</sequence>
<gene>
    <name evidence="1" type="primary">ORF77521</name>
</gene>
<reference evidence="1" key="1">
    <citation type="submission" date="2014-12" db="EMBL/GenBank/DDBJ databases">
        <title>Insight into the proteome of Arion vulgaris.</title>
        <authorList>
            <person name="Aradska J."/>
            <person name="Bulat T."/>
            <person name="Smidak R."/>
            <person name="Sarate P."/>
            <person name="Gangsoo J."/>
            <person name="Sialana F."/>
            <person name="Bilban M."/>
            <person name="Lubec G."/>
        </authorList>
    </citation>
    <scope>NUCLEOTIDE SEQUENCE</scope>
    <source>
        <tissue evidence="1">Skin</tissue>
    </source>
</reference>
<proteinExistence type="predicted"/>
<accession>A0A0B6ZRN4</accession>